<accession>A0A8C5M553</accession>
<evidence type="ECO:0000313" key="1">
    <source>
        <dbReference type="Ensembl" id="ENSLLEP00000008888.1"/>
    </source>
</evidence>
<dbReference type="Ensembl" id="ENSLLET00000009238.1">
    <property type="protein sequence ID" value="ENSLLEP00000008888.1"/>
    <property type="gene ID" value="ENSLLEG00000005678.1"/>
</dbReference>
<organism evidence="1 2">
    <name type="scientific">Leptobrachium leishanense</name>
    <name type="common">Leishan spiny toad</name>
    <dbReference type="NCBI Taxonomy" id="445787"/>
    <lineage>
        <taxon>Eukaryota</taxon>
        <taxon>Metazoa</taxon>
        <taxon>Chordata</taxon>
        <taxon>Craniata</taxon>
        <taxon>Vertebrata</taxon>
        <taxon>Euteleostomi</taxon>
        <taxon>Amphibia</taxon>
        <taxon>Batrachia</taxon>
        <taxon>Anura</taxon>
        <taxon>Pelobatoidea</taxon>
        <taxon>Megophryidae</taxon>
        <taxon>Leptobrachium</taxon>
    </lineage>
</organism>
<reference evidence="1" key="1">
    <citation type="submission" date="2025-08" db="UniProtKB">
        <authorList>
            <consortium name="Ensembl"/>
        </authorList>
    </citation>
    <scope>IDENTIFICATION</scope>
</reference>
<sequence length="408" mass="47320">MNVMPRLLYVLQALPISLTRLFKELDSIFLSFIWPKGRPRVKTHLLRRPQLEGGLALPDARLYFYAAQLTRIMDWMLIGSDKLCLDLEERLAGRPLWTVPWLPPQLLRPDIPPSGLYRDTLLVWWRIRGPFGLSPSLSPLLPLQHHPGFCPGTGTSLHRRFTDGTRLFLFQVLQNDVVTIPGPDGDDTLSFGDRFALHRLRHFVRSLPRGFRHLTPFETFCKLALPLSKSISTIYALLQKCDTSLPPLCGCWETILELDFTPETFYLTLYGSRAFKVIETSYKLLTFWYYTPHQTAHFSLSCDSICWRCGTQTGTYLHIWWTCEKIAVFLLHLPGKQRTLRNSVALHLLLAARRLIPAHWRSLEVPSFTEWVEAIEQLRAVDNVAAQQSDRQDPHHLLKWFYWDGFRT</sequence>
<evidence type="ECO:0008006" key="3">
    <source>
        <dbReference type="Google" id="ProtNLM"/>
    </source>
</evidence>
<protein>
    <recommendedName>
        <fullName evidence="3">Reverse transcriptase zinc-binding domain-containing protein</fullName>
    </recommendedName>
</protein>
<dbReference type="OrthoDB" id="10072093at2759"/>
<keyword evidence="2" id="KW-1185">Reference proteome</keyword>
<dbReference type="Proteomes" id="UP000694569">
    <property type="component" value="Unplaced"/>
</dbReference>
<dbReference type="AlphaFoldDB" id="A0A8C5M553"/>
<name>A0A8C5M553_9ANUR</name>
<proteinExistence type="predicted"/>
<evidence type="ECO:0000313" key="2">
    <source>
        <dbReference type="Proteomes" id="UP000694569"/>
    </source>
</evidence>
<reference evidence="1" key="2">
    <citation type="submission" date="2025-09" db="UniProtKB">
        <authorList>
            <consortium name="Ensembl"/>
        </authorList>
    </citation>
    <scope>IDENTIFICATION</scope>
</reference>
<dbReference type="GeneTree" id="ENSGT00940000165023"/>